<reference evidence="2" key="1">
    <citation type="submission" date="2020-04" db="EMBL/GenBank/DDBJ databases">
        <authorList>
            <person name="Zhang T."/>
        </authorList>
    </citation>
    <scope>NUCLEOTIDE SEQUENCE</scope>
    <source>
        <strain evidence="2">HKST-UBA02</strain>
    </source>
</reference>
<keyword evidence="1" id="KW-0812">Transmembrane</keyword>
<feature type="transmembrane region" description="Helical" evidence="1">
    <location>
        <begin position="23"/>
        <end position="42"/>
    </location>
</feature>
<organism evidence="2 3">
    <name type="scientific">Eiseniibacteriota bacterium</name>
    <dbReference type="NCBI Taxonomy" id="2212470"/>
    <lineage>
        <taxon>Bacteria</taxon>
        <taxon>Candidatus Eiseniibacteriota</taxon>
    </lineage>
</organism>
<keyword evidence="1" id="KW-0472">Membrane</keyword>
<protein>
    <submittedName>
        <fullName evidence="2">Uncharacterized protein</fullName>
    </submittedName>
</protein>
<evidence type="ECO:0000313" key="2">
    <source>
        <dbReference type="EMBL" id="MCA9756015.1"/>
    </source>
</evidence>
<dbReference type="AlphaFoldDB" id="A0A956NEM0"/>
<dbReference type="EMBL" id="JAGQHS010000039">
    <property type="protein sequence ID" value="MCA9756015.1"/>
    <property type="molecule type" value="Genomic_DNA"/>
</dbReference>
<dbReference type="Proteomes" id="UP000739538">
    <property type="component" value="Unassembled WGS sequence"/>
</dbReference>
<reference evidence="2" key="2">
    <citation type="journal article" date="2021" name="Microbiome">
        <title>Successional dynamics and alternative stable states in a saline activated sludge microbial community over 9 years.</title>
        <authorList>
            <person name="Wang Y."/>
            <person name="Ye J."/>
            <person name="Ju F."/>
            <person name="Liu L."/>
            <person name="Boyd J.A."/>
            <person name="Deng Y."/>
            <person name="Parks D.H."/>
            <person name="Jiang X."/>
            <person name="Yin X."/>
            <person name="Woodcroft B.J."/>
            <person name="Tyson G.W."/>
            <person name="Hugenholtz P."/>
            <person name="Polz M.F."/>
            <person name="Zhang T."/>
        </authorList>
    </citation>
    <scope>NUCLEOTIDE SEQUENCE</scope>
    <source>
        <strain evidence="2">HKST-UBA02</strain>
    </source>
</reference>
<proteinExistence type="predicted"/>
<evidence type="ECO:0000313" key="3">
    <source>
        <dbReference type="Proteomes" id="UP000739538"/>
    </source>
</evidence>
<sequence>MRTIRNAASVQSRHTTQTRPQRLAWVMLCLVAVVALPCWTTTAHSTEPHGSRSGGDGAAVAASLLGTEAGVGMVRPPIDASRPLYFFLSPDLDLDPSQLTPSDSLTFRQGEHYIDIGTAPPWLAPEWSKLDYDILLLRAVSLSRSWIEVVVNDHPQRPRTFPRTAWIPRESVQFDTWPEFLLEVFSVEPLDPATNPVRSGPGEAFPEVASSADLTLRVLAVSGSWARVTVVFDYEASDAVTGWIRWRDGDRLVVDYSLLS</sequence>
<name>A0A956NEM0_UNCEI</name>
<evidence type="ECO:0000256" key="1">
    <source>
        <dbReference type="SAM" id="Phobius"/>
    </source>
</evidence>
<gene>
    <name evidence="2" type="ORF">KDA27_09455</name>
</gene>
<accession>A0A956NEM0</accession>
<keyword evidence="1" id="KW-1133">Transmembrane helix</keyword>
<comment type="caution">
    <text evidence="2">The sequence shown here is derived from an EMBL/GenBank/DDBJ whole genome shotgun (WGS) entry which is preliminary data.</text>
</comment>